<dbReference type="EMBL" id="LTDF01000155">
    <property type="protein sequence ID" value="KXT43677.1"/>
    <property type="molecule type" value="Genomic_DNA"/>
</dbReference>
<dbReference type="InterPro" id="IPR011335">
    <property type="entry name" value="Restrct_endonuc-II-like"/>
</dbReference>
<keyword evidence="2 7" id="KW-0255">Endonuclease</keyword>
<evidence type="ECO:0000256" key="1">
    <source>
        <dbReference type="ARBA" id="ARBA00022722"/>
    </source>
</evidence>
<comment type="similarity">
    <text evidence="6">Belongs to the Vsr family.</text>
</comment>
<evidence type="ECO:0000256" key="6">
    <source>
        <dbReference type="ARBA" id="ARBA00029466"/>
    </source>
</evidence>
<evidence type="ECO:0000256" key="4">
    <source>
        <dbReference type="ARBA" id="ARBA00022801"/>
    </source>
</evidence>
<evidence type="ECO:0000313" key="7">
    <source>
        <dbReference type="EMBL" id="KXT43677.1"/>
    </source>
</evidence>
<dbReference type="AlphaFoldDB" id="A0A139KWW4"/>
<dbReference type="GO" id="GO:0016787">
    <property type="term" value="F:hydrolase activity"/>
    <property type="evidence" value="ECO:0007669"/>
    <property type="project" value="UniProtKB-KW"/>
</dbReference>
<comment type="caution">
    <text evidence="7">The sequence shown here is derived from an EMBL/GenBank/DDBJ whole genome shotgun (WGS) entry which is preliminary data.</text>
</comment>
<dbReference type="CDD" id="cd00221">
    <property type="entry name" value="Vsr"/>
    <property type="match status" value="1"/>
</dbReference>
<dbReference type="Pfam" id="PF03852">
    <property type="entry name" value="Vsr"/>
    <property type="match status" value="1"/>
</dbReference>
<sequence length="169" mass="20435">MDRLTKEQRHRNMAAIHGRDTKPEMIVRKFLFSRGFRYRLNHPRFPGHPDLVLRKYRTVIFVNGCFWHGHDNCKYFRLPKTNINFWSNKIERNKERDKKEQCQLAAMGWHCITIWECQLKPKVRQQTLAALEYTLCHIYLEDRRIKSYEVTEEEYSIVAEPVESYGKSK</sequence>
<accession>A0A139KWW4</accession>
<dbReference type="RefSeq" id="WP_061437685.1">
    <property type="nucleotide sequence ID" value="NZ_KQ968734.1"/>
</dbReference>
<organism evidence="7">
    <name type="scientific">Bacteroides intestinalis</name>
    <dbReference type="NCBI Taxonomy" id="329854"/>
    <lineage>
        <taxon>Bacteria</taxon>
        <taxon>Pseudomonadati</taxon>
        <taxon>Bacteroidota</taxon>
        <taxon>Bacteroidia</taxon>
        <taxon>Bacteroidales</taxon>
        <taxon>Bacteroidaceae</taxon>
        <taxon>Bacteroides</taxon>
    </lineage>
</organism>
<reference evidence="7 8" key="1">
    <citation type="submission" date="2016-02" db="EMBL/GenBank/DDBJ databases">
        <authorList>
            <person name="Wen L."/>
            <person name="He K."/>
            <person name="Yang H."/>
        </authorList>
    </citation>
    <scope>NUCLEOTIDE SEQUENCE [LARGE SCALE GENOMIC DNA]</scope>
    <source>
        <strain evidence="7 8">KLE1704</strain>
    </source>
</reference>
<keyword evidence="5" id="KW-0234">DNA repair</keyword>
<keyword evidence="1" id="KW-0540">Nuclease</keyword>
<keyword evidence="3" id="KW-0227">DNA damage</keyword>
<evidence type="ECO:0000313" key="8">
    <source>
        <dbReference type="Proteomes" id="UP000070319"/>
    </source>
</evidence>
<protein>
    <submittedName>
        <fullName evidence="7">DNA mismatch endonuclease Vsr</fullName>
    </submittedName>
</protein>
<name>A0A139KWW4_9BACE</name>
<dbReference type="GO" id="GO:0006298">
    <property type="term" value="P:mismatch repair"/>
    <property type="evidence" value="ECO:0007669"/>
    <property type="project" value="InterPro"/>
</dbReference>
<dbReference type="SUPFAM" id="SSF52980">
    <property type="entry name" value="Restriction endonuclease-like"/>
    <property type="match status" value="1"/>
</dbReference>
<keyword evidence="4" id="KW-0378">Hydrolase</keyword>
<dbReference type="GO" id="GO:0004519">
    <property type="term" value="F:endonuclease activity"/>
    <property type="evidence" value="ECO:0007669"/>
    <property type="project" value="UniProtKB-KW"/>
</dbReference>
<dbReference type="PATRIC" id="fig|329854.7.peg.4314"/>
<evidence type="ECO:0000256" key="3">
    <source>
        <dbReference type="ARBA" id="ARBA00022763"/>
    </source>
</evidence>
<gene>
    <name evidence="7" type="ORF">HMPREF2531_04241</name>
</gene>
<evidence type="ECO:0000256" key="2">
    <source>
        <dbReference type="ARBA" id="ARBA00022759"/>
    </source>
</evidence>
<dbReference type="Proteomes" id="UP000070319">
    <property type="component" value="Unassembled WGS sequence"/>
</dbReference>
<dbReference type="InterPro" id="IPR004603">
    <property type="entry name" value="DNA_mismatch_endonuc_vsr"/>
</dbReference>
<dbReference type="Gene3D" id="3.40.960.10">
    <property type="entry name" value="VSR Endonuclease"/>
    <property type="match status" value="1"/>
</dbReference>
<dbReference type="NCBIfam" id="TIGR00632">
    <property type="entry name" value="vsr"/>
    <property type="match status" value="1"/>
</dbReference>
<evidence type="ECO:0000256" key="5">
    <source>
        <dbReference type="ARBA" id="ARBA00023204"/>
    </source>
</evidence>
<proteinExistence type="inferred from homology"/>